<accession>C2BIQ1</accession>
<dbReference type="HOGENOM" id="CLU_3228842_0_0_9"/>
<protein>
    <submittedName>
        <fullName evidence="1">Uncharacterized protein</fullName>
    </submittedName>
</protein>
<dbReference type="Proteomes" id="UP000005984">
    <property type="component" value="Unassembled WGS sequence"/>
</dbReference>
<evidence type="ECO:0000313" key="1">
    <source>
        <dbReference type="EMBL" id="EEI85218.1"/>
    </source>
</evidence>
<dbReference type="EMBL" id="ABYO01000285">
    <property type="protein sequence ID" value="EEI85218.1"/>
    <property type="molecule type" value="Genomic_DNA"/>
</dbReference>
<organism evidence="1 2">
    <name type="scientific">Anaerococcus lactolyticus ATCC 51172</name>
    <dbReference type="NCBI Taxonomy" id="525254"/>
    <lineage>
        <taxon>Bacteria</taxon>
        <taxon>Bacillati</taxon>
        <taxon>Bacillota</taxon>
        <taxon>Tissierellia</taxon>
        <taxon>Tissierellales</taxon>
        <taxon>Peptoniphilaceae</taxon>
        <taxon>Anaerococcus</taxon>
    </lineage>
</organism>
<reference evidence="1 2" key="1">
    <citation type="submission" date="2008-10" db="EMBL/GenBank/DDBJ databases">
        <authorList>
            <person name="Qin X."/>
            <person name="Bachman B."/>
            <person name="Battles P."/>
            <person name="Bell A."/>
            <person name="Bess C."/>
            <person name="Bickham C."/>
            <person name="Chaboub L."/>
            <person name="Chen D."/>
            <person name="Coyle M."/>
            <person name="Deiros D.R."/>
            <person name="Dinh H."/>
            <person name="Forbes L."/>
            <person name="Fowler G."/>
            <person name="Francisco L."/>
            <person name="Fu Q."/>
            <person name="Gubbala S."/>
            <person name="Hale W."/>
            <person name="Han Y."/>
            <person name="Hemphill L."/>
            <person name="Highlander S.K."/>
            <person name="Hirani K."/>
            <person name="Hogues M."/>
            <person name="Jackson L."/>
            <person name="Jakkamsetti A."/>
            <person name="Javaid M."/>
            <person name="Jiang H."/>
            <person name="Korchina V."/>
            <person name="Kovar C."/>
            <person name="Lara F."/>
            <person name="Lee S."/>
            <person name="Mata R."/>
            <person name="Mathew T."/>
            <person name="Moen C."/>
            <person name="Morales K."/>
            <person name="Munidasa M."/>
            <person name="Nazareth L."/>
            <person name="Ngo R."/>
            <person name="Nguyen L."/>
            <person name="Okwuonu G."/>
            <person name="Ongeri F."/>
            <person name="Patil S."/>
            <person name="Petrosino J."/>
            <person name="Pham C."/>
            <person name="Pham P."/>
            <person name="Pu L.-L."/>
            <person name="Puazo M."/>
            <person name="Raj R."/>
            <person name="Reid J."/>
            <person name="Rouhana J."/>
            <person name="Saada N."/>
            <person name="Shang Y."/>
            <person name="Simmons D."/>
            <person name="Thornton R."/>
            <person name="Warren J."/>
            <person name="Weissenberger G."/>
            <person name="Zhang J."/>
            <person name="Zhang L."/>
            <person name="Zhou C."/>
            <person name="Zhu D."/>
            <person name="Muzny D."/>
            <person name="Worley K."/>
            <person name="Gibbs R."/>
        </authorList>
    </citation>
    <scope>NUCLEOTIDE SEQUENCE [LARGE SCALE GENOMIC DNA]</scope>
    <source>
        <strain evidence="1 2">ATCC 51172</strain>
    </source>
</reference>
<comment type="caution">
    <text evidence="1">The sequence shown here is derived from an EMBL/GenBank/DDBJ whole genome shotgun (WGS) entry which is preliminary data.</text>
</comment>
<keyword evidence="2" id="KW-1185">Reference proteome</keyword>
<dbReference type="AlphaFoldDB" id="C2BIQ1"/>
<proteinExistence type="predicted"/>
<name>C2BIQ1_9FIRM</name>
<sequence>MSISKKQDKNHSYRNGKILTQKNVSTFALLSGFRLIHKLIYRP</sequence>
<evidence type="ECO:0000313" key="2">
    <source>
        <dbReference type="Proteomes" id="UP000005984"/>
    </source>
</evidence>
<gene>
    <name evidence="1" type="ORF">HMPREF0072_2221</name>
</gene>